<dbReference type="PANTHER" id="PTHR30055:SF234">
    <property type="entry name" value="HTH-TYPE TRANSCRIPTIONAL REGULATOR BETI"/>
    <property type="match status" value="1"/>
</dbReference>
<dbReference type="InterPro" id="IPR050109">
    <property type="entry name" value="HTH-type_TetR-like_transc_reg"/>
</dbReference>
<dbReference type="InterPro" id="IPR036271">
    <property type="entry name" value="Tet_transcr_reg_TetR-rel_C_sf"/>
</dbReference>
<dbReference type="Proteomes" id="UP000199494">
    <property type="component" value="Unassembled WGS sequence"/>
</dbReference>
<gene>
    <name evidence="4" type="ORF">SAMN05421630_101907</name>
</gene>
<protein>
    <submittedName>
        <fullName evidence="4">DNA-binding transcriptional regulator, AcrR family</fullName>
    </submittedName>
</protein>
<reference evidence="4 5" key="1">
    <citation type="submission" date="2016-10" db="EMBL/GenBank/DDBJ databases">
        <authorList>
            <person name="de Groot N.N."/>
        </authorList>
    </citation>
    <scope>NUCLEOTIDE SEQUENCE [LARGE SCALE GENOMIC DNA]</scope>
    <source>
        <strain evidence="4 5">CGMCC 4.5506</strain>
    </source>
</reference>
<organism evidence="4 5">
    <name type="scientific">Prauserella marina</name>
    <dbReference type="NCBI Taxonomy" id="530584"/>
    <lineage>
        <taxon>Bacteria</taxon>
        <taxon>Bacillati</taxon>
        <taxon>Actinomycetota</taxon>
        <taxon>Actinomycetes</taxon>
        <taxon>Pseudonocardiales</taxon>
        <taxon>Pseudonocardiaceae</taxon>
        <taxon>Prauserella</taxon>
    </lineage>
</organism>
<dbReference type="AlphaFoldDB" id="A0A1G6JXP5"/>
<keyword evidence="3" id="KW-0804">Transcription</keyword>
<dbReference type="Gene3D" id="1.10.357.10">
    <property type="entry name" value="Tetracycline Repressor, domain 2"/>
    <property type="match status" value="1"/>
</dbReference>
<evidence type="ECO:0000313" key="4">
    <source>
        <dbReference type="EMBL" id="SDC23175.1"/>
    </source>
</evidence>
<dbReference type="STRING" id="530584.SAMN05421630_101907"/>
<dbReference type="InterPro" id="IPR001647">
    <property type="entry name" value="HTH_TetR"/>
</dbReference>
<dbReference type="GO" id="GO:0003700">
    <property type="term" value="F:DNA-binding transcription factor activity"/>
    <property type="evidence" value="ECO:0007669"/>
    <property type="project" value="TreeGrafter"/>
</dbReference>
<evidence type="ECO:0000256" key="1">
    <source>
        <dbReference type="ARBA" id="ARBA00023015"/>
    </source>
</evidence>
<sequence>MTARDHEPPRRRRRADAQRSRSAVLTAAAQVLGTHPEAGLDDVAKAAGVSRQTVYAHFGSRESLVDAVLDHVTSEVVAAMDAAAIDGEAAETTLLRLLDASRSAAQRHPLLLQDSRISAERSRDLHRPIMSRFTEVIERAQREGEFTDRQPSTWLASAIISLAHTAAELAGTGQLDAQAADAALHTGIRRLIRPD</sequence>
<dbReference type="PROSITE" id="PS50977">
    <property type="entry name" value="HTH_TETR_2"/>
    <property type="match status" value="1"/>
</dbReference>
<dbReference type="EMBL" id="FMZE01000001">
    <property type="protein sequence ID" value="SDC23175.1"/>
    <property type="molecule type" value="Genomic_DNA"/>
</dbReference>
<dbReference type="SUPFAM" id="SSF48498">
    <property type="entry name" value="Tetracyclin repressor-like, C-terminal domain"/>
    <property type="match status" value="1"/>
</dbReference>
<name>A0A1G6JXP5_9PSEU</name>
<dbReference type="RefSeq" id="WP_170140019.1">
    <property type="nucleotide sequence ID" value="NZ_CP016353.1"/>
</dbReference>
<proteinExistence type="predicted"/>
<dbReference type="SUPFAM" id="SSF46689">
    <property type="entry name" value="Homeodomain-like"/>
    <property type="match status" value="1"/>
</dbReference>
<dbReference type="Pfam" id="PF00440">
    <property type="entry name" value="TetR_N"/>
    <property type="match status" value="1"/>
</dbReference>
<keyword evidence="2 4" id="KW-0238">DNA-binding</keyword>
<dbReference type="GO" id="GO:0000976">
    <property type="term" value="F:transcription cis-regulatory region binding"/>
    <property type="evidence" value="ECO:0007669"/>
    <property type="project" value="TreeGrafter"/>
</dbReference>
<keyword evidence="1" id="KW-0805">Transcription regulation</keyword>
<dbReference type="PANTHER" id="PTHR30055">
    <property type="entry name" value="HTH-TYPE TRANSCRIPTIONAL REGULATOR RUTR"/>
    <property type="match status" value="1"/>
</dbReference>
<evidence type="ECO:0000256" key="2">
    <source>
        <dbReference type="ARBA" id="ARBA00023125"/>
    </source>
</evidence>
<dbReference type="InterPro" id="IPR009057">
    <property type="entry name" value="Homeodomain-like_sf"/>
</dbReference>
<evidence type="ECO:0000313" key="5">
    <source>
        <dbReference type="Proteomes" id="UP000199494"/>
    </source>
</evidence>
<evidence type="ECO:0000256" key="3">
    <source>
        <dbReference type="ARBA" id="ARBA00023163"/>
    </source>
</evidence>
<accession>A0A1G6JXP5</accession>
<keyword evidence="5" id="KW-1185">Reference proteome</keyword>